<dbReference type="Gene3D" id="1.20.120.450">
    <property type="entry name" value="dinb family like domain"/>
    <property type="match status" value="1"/>
</dbReference>
<dbReference type="Pfam" id="PF12867">
    <property type="entry name" value="DinB_2"/>
    <property type="match status" value="1"/>
</dbReference>
<dbReference type="RefSeq" id="WP_199385151.1">
    <property type="nucleotide sequence ID" value="NZ_JAEMHM010000013.1"/>
</dbReference>
<dbReference type="InterPro" id="IPR034660">
    <property type="entry name" value="DinB/YfiT-like"/>
</dbReference>
<evidence type="ECO:0000313" key="3">
    <source>
        <dbReference type="Proteomes" id="UP000636888"/>
    </source>
</evidence>
<organism evidence="2 3">
    <name type="scientific">Geomesophilobacter sediminis</name>
    <dbReference type="NCBI Taxonomy" id="2798584"/>
    <lineage>
        <taxon>Bacteria</taxon>
        <taxon>Pseudomonadati</taxon>
        <taxon>Thermodesulfobacteriota</taxon>
        <taxon>Desulfuromonadia</taxon>
        <taxon>Geobacterales</taxon>
        <taxon>Geobacteraceae</taxon>
        <taxon>Geomesophilobacter</taxon>
    </lineage>
</organism>
<protein>
    <submittedName>
        <fullName evidence="2">DinB family protein</fullName>
    </submittedName>
</protein>
<reference evidence="2" key="1">
    <citation type="submission" date="2020-12" db="EMBL/GenBank/DDBJ databases">
        <title>Geomonas sp. Red875, isolated from river sediment.</title>
        <authorList>
            <person name="Xu Z."/>
            <person name="Zhang Z."/>
            <person name="Masuda Y."/>
            <person name="Itoh H."/>
            <person name="Senoo K."/>
        </authorList>
    </citation>
    <scope>NUCLEOTIDE SEQUENCE</scope>
    <source>
        <strain evidence="2">Red875</strain>
    </source>
</reference>
<gene>
    <name evidence="2" type="ORF">JFN93_16235</name>
</gene>
<name>A0A8J7JET7_9BACT</name>
<dbReference type="Proteomes" id="UP000636888">
    <property type="component" value="Unassembled WGS sequence"/>
</dbReference>
<accession>A0A8J7JET7</accession>
<feature type="domain" description="DinB-like" evidence="1">
    <location>
        <begin position="26"/>
        <end position="170"/>
    </location>
</feature>
<evidence type="ECO:0000313" key="2">
    <source>
        <dbReference type="EMBL" id="MBJ6726263.1"/>
    </source>
</evidence>
<keyword evidence="3" id="KW-1185">Reference proteome</keyword>
<dbReference type="AlphaFoldDB" id="A0A8J7JET7"/>
<dbReference type="InterPro" id="IPR024775">
    <property type="entry name" value="DinB-like"/>
</dbReference>
<dbReference type="SUPFAM" id="SSF109854">
    <property type="entry name" value="DinB/YfiT-like putative metalloenzymes"/>
    <property type="match status" value="1"/>
</dbReference>
<proteinExistence type="predicted"/>
<dbReference type="EMBL" id="JAEMHM010000013">
    <property type="protein sequence ID" value="MBJ6726263.1"/>
    <property type="molecule type" value="Genomic_DNA"/>
</dbReference>
<sequence length="189" mass="21802">MELPAVQFVQNALNEAFALLDDVFEIGPGAMSFRPDYDGAWTIAEHLEHVSLVNHFLLLTIGKGCRTALKRAQLHQPPPEESDLAILDPVARPEAFEWPPPAHMIPSGMVELSETKSLLRQQKERCLELLYGMPNGEGRLYNIRMSVNNLGRLDMYQWIYFLIQHARYHLVLIERRKEEFRLRNQGPQI</sequence>
<evidence type="ECO:0000259" key="1">
    <source>
        <dbReference type="Pfam" id="PF12867"/>
    </source>
</evidence>
<comment type="caution">
    <text evidence="2">The sequence shown here is derived from an EMBL/GenBank/DDBJ whole genome shotgun (WGS) entry which is preliminary data.</text>
</comment>